<keyword evidence="1" id="KW-0472">Membrane</keyword>
<keyword evidence="1" id="KW-0812">Transmembrane</keyword>
<evidence type="ECO:0000313" key="3">
    <source>
        <dbReference type="Proteomes" id="UP000770015"/>
    </source>
</evidence>
<keyword evidence="1" id="KW-1133">Transmembrane helix</keyword>
<gene>
    <name evidence="2" type="ORF">F5X68DRAFT_197020</name>
</gene>
<sequence length="51" mass="5672">MFGMMISLLSFVFFFLMPSRRGVGHVRVDDLAFLVHGGGICVFSITYSVGR</sequence>
<proteinExistence type="predicted"/>
<name>A0A9P8VME9_9PEZI</name>
<reference evidence="2" key="1">
    <citation type="journal article" date="2021" name="Nat. Commun.">
        <title>Genetic determinants of endophytism in the Arabidopsis root mycobiome.</title>
        <authorList>
            <person name="Mesny F."/>
            <person name="Miyauchi S."/>
            <person name="Thiergart T."/>
            <person name="Pickel B."/>
            <person name="Atanasova L."/>
            <person name="Karlsson M."/>
            <person name="Huettel B."/>
            <person name="Barry K.W."/>
            <person name="Haridas S."/>
            <person name="Chen C."/>
            <person name="Bauer D."/>
            <person name="Andreopoulos W."/>
            <person name="Pangilinan J."/>
            <person name="LaButti K."/>
            <person name="Riley R."/>
            <person name="Lipzen A."/>
            <person name="Clum A."/>
            <person name="Drula E."/>
            <person name="Henrissat B."/>
            <person name="Kohler A."/>
            <person name="Grigoriev I.V."/>
            <person name="Martin F.M."/>
            <person name="Hacquard S."/>
        </authorList>
    </citation>
    <scope>NUCLEOTIDE SEQUENCE</scope>
    <source>
        <strain evidence="2">MPI-SDFR-AT-0117</strain>
    </source>
</reference>
<keyword evidence="3" id="KW-1185">Reference proteome</keyword>
<dbReference type="EMBL" id="JAGSXJ010000001">
    <property type="protein sequence ID" value="KAH6697255.1"/>
    <property type="molecule type" value="Genomic_DNA"/>
</dbReference>
<comment type="caution">
    <text evidence="2">The sequence shown here is derived from an EMBL/GenBank/DDBJ whole genome shotgun (WGS) entry which is preliminary data.</text>
</comment>
<organism evidence="2 3">
    <name type="scientific">Plectosphaerella plurivora</name>
    <dbReference type="NCBI Taxonomy" id="936078"/>
    <lineage>
        <taxon>Eukaryota</taxon>
        <taxon>Fungi</taxon>
        <taxon>Dikarya</taxon>
        <taxon>Ascomycota</taxon>
        <taxon>Pezizomycotina</taxon>
        <taxon>Sordariomycetes</taxon>
        <taxon>Hypocreomycetidae</taxon>
        <taxon>Glomerellales</taxon>
        <taxon>Plectosphaerellaceae</taxon>
        <taxon>Plectosphaerella</taxon>
    </lineage>
</organism>
<protein>
    <submittedName>
        <fullName evidence="2">Uncharacterized protein</fullName>
    </submittedName>
</protein>
<accession>A0A9P8VME9</accession>
<feature type="transmembrane region" description="Helical" evidence="1">
    <location>
        <begin position="31"/>
        <end position="50"/>
    </location>
</feature>
<evidence type="ECO:0000313" key="2">
    <source>
        <dbReference type="EMBL" id="KAH6697255.1"/>
    </source>
</evidence>
<dbReference type="Proteomes" id="UP000770015">
    <property type="component" value="Unassembled WGS sequence"/>
</dbReference>
<evidence type="ECO:0000256" key="1">
    <source>
        <dbReference type="SAM" id="Phobius"/>
    </source>
</evidence>
<dbReference type="AlphaFoldDB" id="A0A9P8VME9"/>